<feature type="transmembrane region" description="Helical" evidence="6">
    <location>
        <begin position="42"/>
        <end position="59"/>
    </location>
</feature>
<evidence type="ECO:0000256" key="4">
    <source>
        <dbReference type="ARBA" id="ARBA00022989"/>
    </source>
</evidence>
<evidence type="ECO:0008006" key="9">
    <source>
        <dbReference type="Google" id="ProtNLM"/>
    </source>
</evidence>
<gene>
    <name evidence="7" type="ORF">PFICI_02361</name>
</gene>
<feature type="transmembrane region" description="Helical" evidence="6">
    <location>
        <begin position="358"/>
        <end position="381"/>
    </location>
</feature>
<dbReference type="InterPro" id="IPR036259">
    <property type="entry name" value="MFS_trans_sf"/>
</dbReference>
<feature type="transmembrane region" description="Helical" evidence="6">
    <location>
        <begin position="132"/>
        <end position="152"/>
    </location>
</feature>
<feature type="transmembrane region" description="Helical" evidence="6">
    <location>
        <begin position="325"/>
        <end position="346"/>
    </location>
</feature>
<feature type="transmembrane region" description="Helical" evidence="6">
    <location>
        <begin position="294"/>
        <end position="313"/>
    </location>
</feature>
<evidence type="ECO:0000256" key="3">
    <source>
        <dbReference type="ARBA" id="ARBA00022692"/>
    </source>
</evidence>
<dbReference type="AlphaFoldDB" id="W3XGK8"/>
<keyword evidence="8" id="KW-1185">Reference proteome</keyword>
<proteinExistence type="predicted"/>
<dbReference type="HOGENOM" id="CLU_001265_0_5_1"/>
<dbReference type="PANTHER" id="PTHR43791:SF70">
    <property type="entry name" value="MAJOR FACILITATOR SUPERFAMILY (MFS) PROFILE DOMAIN-CONTAINING PROTEIN"/>
    <property type="match status" value="1"/>
</dbReference>
<dbReference type="RefSeq" id="XP_007829133.1">
    <property type="nucleotide sequence ID" value="XM_007830942.1"/>
</dbReference>
<evidence type="ECO:0000256" key="5">
    <source>
        <dbReference type="ARBA" id="ARBA00023136"/>
    </source>
</evidence>
<organism evidence="7 8">
    <name type="scientific">Pestalotiopsis fici (strain W106-1 / CGMCC3.15140)</name>
    <dbReference type="NCBI Taxonomy" id="1229662"/>
    <lineage>
        <taxon>Eukaryota</taxon>
        <taxon>Fungi</taxon>
        <taxon>Dikarya</taxon>
        <taxon>Ascomycota</taxon>
        <taxon>Pezizomycotina</taxon>
        <taxon>Sordariomycetes</taxon>
        <taxon>Xylariomycetidae</taxon>
        <taxon>Amphisphaeriales</taxon>
        <taxon>Sporocadaceae</taxon>
        <taxon>Pestalotiopsis</taxon>
    </lineage>
</organism>
<evidence type="ECO:0000256" key="2">
    <source>
        <dbReference type="ARBA" id="ARBA00022448"/>
    </source>
</evidence>
<dbReference type="Proteomes" id="UP000030651">
    <property type="component" value="Unassembled WGS sequence"/>
</dbReference>
<feature type="transmembrane region" description="Helical" evidence="6">
    <location>
        <begin position="231"/>
        <end position="253"/>
    </location>
</feature>
<protein>
    <recommendedName>
        <fullName evidence="9">Major facilitator superfamily (MFS) profile domain-containing protein</fullName>
    </recommendedName>
</protein>
<dbReference type="KEGG" id="pfy:PFICI_02361"/>
<dbReference type="GO" id="GO:0016020">
    <property type="term" value="C:membrane"/>
    <property type="evidence" value="ECO:0007669"/>
    <property type="project" value="UniProtKB-SubCell"/>
</dbReference>
<feature type="transmembrane region" description="Helical" evidence="6">
    <location>
        <begin position="12"/>
        <end position="30"/>
    </location>
</feature>
<feature type="transmembrane region" description="Helical" evidence="6">
    <location>
        <begin position="71"/>
        <end position="92"/>
    </location>
</feature>
<keyword evidence="4 6" id="KW-1133">Transmembrane helix</keyword>
<evidence type="ECO:0000313" key="7">
    <source>
        <dbReference type="EMBL" id="ETS84336.1"/>
    </source>
</evidence>
<dbReference type="PANTHER" id="PTHR43791">
    <property type="entry name" value="PERMEASE-RELATED"/>
    <property type="match status" value="1"/>
</dbReference>
<name>W3XGK8_PESFW</name>
<accession>W3XGK8</accession>
<dbReference type="OrthoDB" id="6730379at2759"/>
<reference evidence="8" key="1">
    <citation type="journal article" date="2015" name="BMC Genomics">
        <title>Genomic and transcriptomic analysis of the endophytic fungus Pestalotiopsis fici reveals its lifestyle and high potential for synthesis of natural products.</title>
        <authorList>
            <person name="Wang X."/>
            <person name="Zhang X."/>
            <person name="Liu L."/>
            <person name="Xiang M."/>
            <person name="Wang W."/>
            <person name="Sun X."/>
            <person name="Che Y."/>
            <person name="Guo L."/>
            <person name="Liu G."/>
            <person name="Guo L."/>
            <person name="Wang C."/>
            <person name="Yin W.B."/>
            <person name="Stadler M."/>
            <person name="Zhang X."/>
            <person name="Liu X."/>
        </authorList>
    </citation>
    <scope>NUCLEOTIDE SEQUENCE [LARGE SCALE GENOMIC DNA]</scope>
    <source>
        <strain evidence="8">W106-1 / CGMCC3.15140</strain>
    </source>
</reference>
<evidence type="ECO:0000256" key="6">
    <source>
        <dbReference type="SAM" id="Phobius"/>
    </source>
</evidence>
<dbReference type="GO" id="GO:0022857">
    <property type="term" value="F:transmembrane transporter activity"/>
    <property type="evidence" value="ECO:0007669"/>
    <property type="project" value="InterPro"/>
</dbReference>
<feature type="transmembrane region" description="Helical" evidence="6">
    <location>
        <begin position="201"/>
        <end position="225"/>
    </location>
</feature>
<keyword evidence="5 6" id="KW-0472">Membrane</keyword>
<feature type="transmembrane region" description="Helical" evidence="6">
    <location>
        <begin position="99"/>
        <end position="120"/>
    </location>
</feature>
<dbReference type="OMA" id="SYCIANI"/>
<dbReference type="eggNOG" id="KOG2533">
    <property type="taxonomic scope" value="Eukaryota"/>
</dbReference>
<keyword evidence="2" id="KW-0813">Transport</keyword>
<sequence>MTADLHLVGQQYNWVGSIFYFGFLLGEWPFGPVMQRLPIAKLLSGTVLMWGVLVSLMGATQNAAGIMTLRFIMGFFEAPLYPMMSVITVMWYTKPEQTLRVTVWFTSLSSVITGLVSWGIGHATTGIASWRLLFITLGGFTFVWGIVLFLFLPDSPLSGGFLNEKEKYIAVDRLKENMTGMHNKQFKWYQVREGFLDWKSWLIVAISILLNIPNGGLVTFAAQIVSGMGYGALQTTLLGMPTGVFQTVSAFIVSGLSRVTTNKRSLWGSLCCLVPMICSILIRKLPSDNKNGLLVSYYFFYFFWGAYPTIISLPLANTSGHTKKLTVNAMVFSSYCIANIIAPQLFKSSESPSYTTGYNAILGCEIGAIVCMGIYAAGCWFENKQRDRIESGATELSADDMLDDMTDKEKVGFRYVY</sequence>
<feature type="transmembrane region" description="Helical" evidence="6">
    <location>
        <begin position="265"/>
        <end position="282"/>
    </location>
</feature>
<evidence type="ECO:0000256" key="1">
    <source>
        <dbReference type="ARBA" id="ARBA00004141"/>
    </source>
</evidence>
<dbReference type="Gene3D" id="1.20.1250.20">
    <property type="entry name" value="MFS general substrate transporter like domains"/>
    <property type="match status" value="2"/>
</dbReference>
<comment type="subcellular location">
    <subcellularLocation>
        <location evidence="1">Membrane</location>
        <topology evidence="1">Multi-pass membrane protein</topology>
    </subcellularLocation>
</comment>
<dbReference type="Pfam" id="PF07690">
    <property type="entry name" value="MFS_1"/>
    <property type="match status" value="1"/>
</dbReference>
<dbReference type="GeneID" id="19267374"/>
<dbReference type="EMBL" id="KI912110">
    <property type="protein sequence ID" value="ETS84336.1"/>
    <property type="molecule type" value="Genomic_DNA"/>
</dbReference>
<dbReference type="InParanoid" id="W3XGK8"/>
<dbReference type="SUPFAM" id="SSF103473">
    <property type="entry name" value="MFS general substrate transporter"/>
    <property type="match status" value="1"/>
</dbReference>
<evidence type="ECO:0000313" key="8">
    <source>
        <dbReference type="Proteomes" id="UP000030651"/>
    </source>
</evidence>
<dbReference type="InterPro" id="IPR011701">
    <property type="entry name" value="MFS"/>
</dbReference>
<keyword evidence="3 6" id="KW-0812">Transmembrane</keyword>